<dbReference type="SUPFAM" id="SSF109854">
    <property type="entry name" value="DinB/YfiT-like putative metalloenzymes"/>
    <property type="match status" value="1"/>
</dbReference>
<protein>
    <submittedName>
        <fullName evidence="1">DUF1993 domain-containing protein</fullName>
    </submittedName>
</protein>
<dbReference type="InterPro" id="IPR018531">
    <property type="entry name" value="DUF1993"/>
</dbReference>
<gene>
    <name evidence="1" type="ORF">V6590_04270</name>
</gene>
<comment type="caution">
    <text evidence="1">The sequence shown here is derived from an EMBL/GenBank/DDBJ whole genome shotgun (WGS) entry which is preliminary data.</text>
</comment>
<dbReference type="InterPro" id="IPR034660">
    <property type="entry name" value="DinB/YfiT-like"/>
</dbReference>
<evidence type="ECO:0000313" key="1">
    <source>
        <dbReference type="EMBL" id="MEH7827355.1"/>
    </source>
</evidence>
<dbReference type="Proteomes" id="UP001431963">
    <property type="component" value="Unassembled WGS sequence"/>
</dbReference>
<evidence type="ECO:0000313" key="2">
    <source>
        <dbReference type="Proteomes" id="UP001431963"/>
    </source>
</evidence>
<dbReference type="PANTHER" id="PTHR36922:SF1">
    <property type="entry name" value="DUF1993 DOMAIN-CONTAINING PROTEIN"/>
    <property type="match status" value="1"/>
</dbReference>
<reference evidence="1" key="1">
    <citation type="submission" date="2024-02" db="EMBL/GenBank/DDBJ databases">
        <title>Genome sequences of strain Gemmobacter sp. JM10B15.</title>
        <authorList>
            <person name="Zhang M."/>
        </authorList>
    </citation>
    <scope>NUCLEOTIDE SEQUENCE</scope>
    <source>
        <strain evidence="1">JM10B15</strain>
    </source>
</reference>
<organism evidence="1 2">
    <name type="scientific">Gemmobacter denitrificans</name>
    <dbReference type="NCBI Taxonomy" id="3123040"/>
    <lineage>
        <taxon>Bacteria</taxon>
        <taxon>Pseudomonadati</taxon>
        <taxon>Pseudomonadota</taxon>
        <taxon>Alphaproteobacteria</taxon>
        <taxon>Rhodobacterales</taxon>
        <taxon>Paracoccaceae</taxon>
        <taxon>Gemmobacter</taxon>
    </lineage>
</organism>
<dbReference type="RefSeq" id="WP_335420061.1">
    <property type="nucleotide sequence ID" value="NZ_JBALHR010000002.1"/>
</dbReference>
<accession>A0ABU8BRM9</accession>
<keyword evidence="2" id="KW-1185">Reference proteome</keyword>
<proteinExistence type="predicted"/>
<dbReference type="PANTHER" id="PTHR36922">
    <property type="entry name" value="BLL2446 PROTEIN"/>
    <property type="match status" value="1"/>
</dbReference>
<dbReference type="Pfam" id="PF09351">
    <property type="entry name" value="DUF1993"/>
    <property type="match status" value="1"/>
</dbReference>
<dbReference type="Gene3D" id="1.20.120.450">
    <property type="entry name" value="dinb family like domain"/>
    <property type="match status" value="1"/>
</dbReference>
<sequence>MIHAQSVLAFDRSLGALAAILAKAEAHCAAGKIPPEALLQFRLYPDMFPLTRQVQLACDFAARACARLAGEPPRSFPDTETSFAELQDRIRTARAYIAGFDPARFQDAAERVITFPAGGQEMQMSGADFLSIFATPQLHFHLTTAYNILRHNGVVIGKRDYMGAA</sequence>
<dbReference type="EMBL" id="JBALHR010000002">
    <property type="protein sequence ID" value="MEH7827355.1"/>
    <property type="molecule type" value="Genomic_DNA"/>
</dbReference>
<name>A0ABU8BRM9_9RHOB</name>